<gene>
    <name evidence="2" type="ORF">GJV77_07185</name>
</gene>
<evidence type="ECO:0000313" key="2">
    <source>
        <dbReference type="EMBL" id="MTH29699.1"/>
    </source>
</evidence>
<organism evidence="2 3">
    <name type="scientific">Myroides pelagicus</name>
    <dbReference type="NCBI Taxonomy" id="270914"/>
    <lineage>
        <taxon>Bacteria</taxon>
        <taxon>Pseudomonadati</taxon>
        <taxon>Bacteroidota</taxon>
        <taxon>Flavobacteriia</taxon>
        <taxon>Flavobacteriales</taxon>
        <taxon>Flavobacteriaceae</taxon>
        <taxon>Myroides</taxon>
    </lineage>
</organism>
<evidence type="ECO:0000313" key="3">
    <source>
        <dbReference type="Proteomes" id="UP000488936"/>
    </source>
</evidence>
<dbReference type="OrthoDB" id="1454126at2"/>
<dbReference type="PROSITE" id="PS51257">
    <property type="entry name" value="PROKAR_LIPOPROTEIN"/>
    <property type="match status" value="1"/>
</dbReference>
<proteinExistence type="predicted"/>
<feature type="region of interest" description="Disordered" evidence="1">
    <location>
        <begin position="21"/>
        <end position="44"/>
    </location>
</feature>
<feature type="compositionally biased region" description="Basic and acidic residues" evidence="1">
    <location>
        <begin position="21"/>
        <end position="30"/>
    </location>
</feature>
<accession>A0A7K1GMD9</accession>
<keyword evidence="3" id="KW-1185">Reference proteome</keyword>
<reference evidence="2 3" key="1">
    <citation type="journal article" date="2006" name="Int. J. Syst. Evol. Microbiol.">
        <title>Myroides pelagicus sp. nov., isolated from seawater in Thailand.</title>
        <authorList>
            <person name="Yoon J."/>
            <person name="Maneerat S."/>
            <person name="Kawai F."/>
            <person name="Yokota A."/>
        </authorList>
    </citation>
    <scope>NUCLEOTIDE SEQUENCE [LARGE SCALE GENOMIC DNA]</scope>
    <source>
        <strain evidence="2 3">SM1T</strain>
    </source>
</reference>
<name>A0A7K1GMD9_9FLAO</name>
<comment type="caution">
    <text evidence="2">The sequence shown here is derived from an EMBL/GenBank/DDBJ whole genome shotgun (WGS) entry which is preliminary data.</text>
</comment>
<sequence length="122" mass="13105">MKKITFMVLGMAAMIAVSCGEKKDAPKEGEATTTEAETPAAKGDDAVSAIGEEAVLNKYIELVDKLVDAQKAKDTEEITKVTQDLMVVSQDVAKIDLTKLTKEQAEKLAAIGKKYQEALMAN</sequence>
<dbReference type="EMBL" id="WMJY01000012">
    <property type="protein sequence ID" value="MTH29699.1"/>
    <property type="molecule type" value="Genomic_DNA"/>
</dbReference>
<dbReference type="RefSeq" id="WP_155035691.1">
    <property type="nucleotide sequence ID" value="NZ_JBHTIG010000039.1"/>
</dbReference>
<protein>
    <recommendedName>
        <fullName evidence="4">Lipoprotein</fullName>
    </recommendedName>
</protein>
<evidence type="ECO:0000256" key="1">
    <source>
        <dbReference type="SAM" id="MobiDB-lite"/>
    </source>
</evidence>
<dbReference type="AlphaFoldDB" id="A0A7K1GMD9"/>
<dbReference type="Proteomes" id="UP000488936">
    <property type="component" value="Unassembled WGS sequence"/>
</dbReference>
<evidence type="ECO:0008006" key="4">
    <source>
        <dbReference type="Google" id="ProtNLM"/>
    </source>
</evidence>
<feature type="compositionally biased region" description="Low complexity" evidence="1">
    <location>
        <begin position="31"/>
        <end position="41"/>
    </location>
</feature>